<dbReference type="AlphaFoldDB" id="A0A1C7IF01"/>
<proteinExistence type="predicted"/>
<keyword evidence="2" id="KW-0547">Nucleotide-binding</keyword>
<gene>
    <name evidence="5" type="ORF">A4V09_22275</name>
</gene>
<dbReference type="OrthoDB" id="9804819at2"/>
<protein>
    <submittedName>
        <fullName evidence="5">Multidrug ABC transporter ATP-binding protein</fullName>
    </submittedName>
</protein>
<dbReference type="GO" id="GO:0016887">
    <property type="term" value="F:ATP hydrolysis activity"/>
    <property type="evidence" value="ECO:0007669"/>
    <property type="project" value="InterPro"/>
</dbReference>
<keyword evidence="3 5" id="KW-0067">ATP-binding</keyword>
<keyword evidence="1" id="KW-0813">Transport</keyword>
<dbReference type="Pfam" id="PF00005">
    <property type="entry name" value="ABC_tran"/>
    <property type="match status" value="1"/>
</dbReference>
<evidence type="ECO:0000256" key="3">
    <source>
        <dbReference type="ARBA" id="ARBA00022840"/>
    </source>
</evidence>
<name>A0A1C7IF01_9FIRM</name>
<dbReference type="PANTHER" id="PTHR42711:SF4">
    <property type="entry name" value="ABC TRANSPORTER RELATED"/>
    <property type="match status" value="1"/>
</dbReference>
<dbReference type="SMART" id="SM00382">
    <property type="entry name" value="AAA"/>
    <property type="match status" value="1"/>
</dbReference>
<dbReference type="InterPro" id="IPR027417">
    <property type="entry name" value="P-loop_NTPase"/>
</dbReference>
<evidence type="ECO:0000313" key="5">
    <source>
        <dbReference type="EMBL" id="ANU78231.1"/>
    </source>
</evidence>
<dbReference type="GO" id="GO:0005524">
    <property type="term" value="F:ATP binding"/>
    <property type="evidence" value="ECO:0007669"/>
    <property type="project" value="UniProtKB-KW"/>
</dbReference>
<dbReference type="Gene3D" id="3.40.50.300">
    <property type="entry name" value="P-loop containing nucleotide triphosphate hydrolases"/>
    <property type="match status" value="1"/>
</dbReference>
<dbReference type="InterPro" id="IPR050763">
    <property type="entry name" value="ABC_transporter_ATP-binding"/>
</dbReference>
<dbReference type="STRING" id="1796616.A4V09_22275"/>
<dbReference type="RefSeq" id="WP_065544316.1">
    <property type="nucleotide sequence ID" value="NZ_CP015405.2"/>
</dbReference>
<dbReference type="PANTHER" id="PTHR42711">
    <property type="entry name" value="ABC TRANSPORTER ATP-BINDING PROTEIN"/>
    <property type="match status" value="1"/>
</dbReference>
<dbReference type="EMBL" id="CP015405">
    <property type="protein sequence ID" value="ANU78231.1"/>
    <property type="molecule type" value="Genomic_DNA"/>
</dbReference>
<dbReference type="InterPro" id="IPR003439">
    <property type="entry name" value="ABC_transporter-like_ATP-bd"/>
</dbReference>
<dbReference type="KEGG" id="byl:A4V09_22275"/>
<organism evidence="5 6">
    <name type="scientific">Blautia pseudococcoides</name>
    <dbReference type="NCBI Taxonomy" id="1796616"/>
    <lineage>
        <taxon>Bacteria</taxon>
        <taxon>Bacillati</taxon>
        <taxon>Bacillota</taxon>
        <taxon>Clostridia</taxon>
        <taxon>Lachnospirales</taxon>
        <taxon>Lachnospiraceae</taxon>
        <taxon>Blautia</taxon>
    </lineage>
</organism>
<dbReference type="PROSITE" id="PS50893">
    <property type="entry name" value="ABC_TRANSPORTER_2"/>
    <property type="match status" value="1"/>
</dbReference>
<evidence type="ECO:0000256" key="1">
    <source>
        <dbReference type="ARBA" id="ARBA00022448"/>
    </source>
</evidence>
<evidence type="ECO:0000313" key="6">
    <source>
        <dbReference type="Proteomes" id="UP000092574"/>
    </source>
</evidence>
<feature type="domain" description="ABC transporter" evidence="4">
    <location>
        <begin position="17"/>
        <end position="257"/>
    </location>
</feature>
<dbReference type="Proteomes" id="UP000092574">
    <property type="component" value="Chromosome"/>
</dbReference>
<sequence length="330" mass="37945">MAVIEVKDLTKIYKRYVKKEGILESVKGLFTRQYVPKRAVDGITFSINQGEFVGLIGPNGAGKTTLIKMLTGIISPTSGEINVLGYYPNDLKPEFKKKYAIVMGQKSQLFYELTVNDTLRLYKEIYDISEERFCQNRKYFADLLGINRLLDVQVRTLSLGERMKMELMVALMHEPEILFLDEPTIGLDAIAAKQIREYLKVINKEKNVTILLTSHYMEDIKSMCQRTIVINNGSKIYDGNTSYLFEKYQKNKCINVLFDNNLELNLGLEVEIIVDKPSKKIIVVDQENAGRVIREILKYNPRDISIETEDIGTIVERIYQEGSNDYEQVH</sequence>
<dbReference type="SUPFAM" id="SSF52540">
    <property type="entry name" value="P-loop containing nucleoside triphosphate hydrolases"/>
    <property type="match status" value="1"/>
</dbReference>
<dbReference type="InterPro" id="IPR003593">
    <property type="entry name" value="AAA+_ATPase"/>
</dbReference>
<reference evidence="5" key="1">
    <citation type="submission" date="2017-04" db="EMBL/GenBank/DDBJ databases">
        <title>Complete Genome Sequences of Twelve Strains of a Stable Defined Moderately Diverse Mouse Microbiota 2 (sDMDMm2).</title>
        <authorList>
            <person name="Uchimura Y."/>
            <person name="Wyss M."/>
            <person name="Brugiroux S."/>
            <person name="Limenitakis J.P."/>
            <person name="Stecher B."/>
            <person name="McCoy K.D."/>
            <person name="Macpherson A.J."/>
        </authorList>
    </citation>
    <scope>NUCLEOTIDE SEQUENCE</scope>
    <source>
        <strain evidence="5">YL58</strain>
    </source>
</reference>
<keyword evidence="6" id="KW-1185">Reference proteome</keyword>
<accession>A0A1C7IF01</accession>
<evidence type="ECO:0000259" key="4">
    <source>
        <dbReference type="PROSITE" id="PS50893"/>
    </source>
</evidence>
<evidence type="ECO:0000256" key="2">
    <source>
        <dbReference type="ARBA" id="ARBA00022741"/>
    </source>
</evidence>